<sequence>MFTGNEPGNEPGNEKLTADEMIQDCNLEAQTKIQALTDKITSYTDILKIFNGEMLADLSDTANFIVTESTFRLCHTRFYKEIRKAVLQQLPGQVVQESVLWAIAIRAVAVPNGGQITDLWRAHDELRDTVLAMTEVVQAFRNDRGIFDIIELVQRAYKFRLPNVTYTGVWAINMEGKPSSTAPGPGSRPQTFTEEQMKAMEQRVAQASAILPMEIRLDATVKFLGRLAMEKLGGDITVGIDSYMQRTKANYDRIREDQGAQVADNRVLGHSSATISTAGSTVMTSWDSFNGAQIRTDSDGYYANLDPRLQIDWQYRTTEHH</sequence>
<organism evidence="1 2">
    <name type="scientific">Colletotrichum noveboracense</name>
    <dbReference type="NCBI Taxonomy" id="2664923"/>
    <lineage>
        <taxon>Eukaryota</taxon>
        <taxon>Fungi</taxon>
        <taxon>Dikarya</taxon>
        <taxon>Ascomycota</taxon>
        <taxon>Pezizomycotina</taxon>
        <taxon>Sordariomycetes</taxon>
        <taxon>Hypocreomycetidae</taxon>
        <taxon>Glomerellales</taxon>
        <taxon>Glomerellaceae</taxon>
        <taxon>Colletotrichum</taxon>
        <taxon>Colletotrichum gloeosporioides species complex</taxon>
    </lineage>
</organism>
<keyword evidence="2" id="KW-1185">Reference proteome</keyword>
<evidence type="ECO:0000313" key="1">
    <source>
        <dbReference type="EMBL" id="CAI0652923.1"/>
    </source>
</evidence>
<comment type="caution">
    <text evidence="1">The sequence shown here is derived from an EMBL/GenBank/DDBJ whole genome shotgun (WGS) entry which is preliminary data.</text>
</comment>
<accession>A0A9W4S4F5</accession>
<dbReference type="EMBL" id="CAMGZC010001482">
    <property type="protein sequence ID" value="CAI0652923.1"/>
    <property type="molecule type" value="Genomic_DNA"/>
</dbReference>
<dbReference type="Proteomes" id="UP001152533">
    <property type="component" value="Unassembled WGS sequence"/>
</dbReference>
<name>A0A9W4S4F5_9PEZI</name>
<gene>
    <name evidence="1" type="ORF">CGXH109_LOCUS122089</name>
</gene>
<reference evidence="1" key="1">
    <citation type="submission" date="2022-08" db="EMBL/GenBank/DDBJ databases">
        <authorList>
            <person name="Giroux E."/>
            <person name="Giroux E."/>
        </authorList>
    </citation>
    <scope>NUCLEOTIDE SEQUENCE</scope>
    <source>
        <strain evidence="1">H1091258</strain>
    </source>
</reference>
<proteinExistence type="predicted"/>
<dbReference type="AlphaFoldDB" id="A0A9W4S4F5"/>
<protein>
    <submittedName>
        <fullName evidence="1">Uncharacterized protein</fullName>
    </submittedName>
</protein>
<evidence type="ECO:0000313" key="2">
    <source>
        <dbReference type="Proteomes" id="UP001152533"/>
    </source>
</evidence>